<dbReference type="EMBL" id="BRZI01000072">
    <property type="protein sequence ID" value="GLD33283.1"/>
    <property type="molecule type" value="Genomic_DNA"/>
</dbReference>
<dbReference type="GeneID" id="83631384"/>
<dbReference type="RefSeq" id="WP_236975247.1">
    <property type="nucleotide sequence ID" value="NZ_BRXE01000056.1"/>
</dbReference>
<keyword evidence="3" id="KW-1185">Reference proteome</keyword>
<reference evidence="2" key="1">
    <citation type="submission" date="2022-08" db="EMBL/GenBank/DDBJ databases">
        <title>Mycobacterium kiyosense sp. nov., scotochromogenic slow-glowing species isolated from respiratory specimens.</title>
        <authorList>
            <person name="Fukano H."/>
            <person name="Kazumi Y."/>
            <person name="Sakagami N."/>
            <person name="Ato M."/>
            <person name="Mitarai S."/>
            <person name="Hoshino Y."/>
        </authorList>
    </citation>
    <scope>NUCLEOTIDE SEQUENCE</scope>
    <source>
        <strain evidence="2">1413</strain>
        <strain evidence="1">SRL2020-028</strain>
    </source>
</reference>
<comment type="caution">
    <text evidence="2">The sequence shown here is derived from an EMBL/GenBank/DDBJ whole genome shotgun (WGS) entry which is preliminary data.</text>
</comment>
<accession>A0A9P3Q9F1</accession>
<dbReference type="Proteomes" id="UP001165663">
    <property type="component" value="Unassembled WGS sequence"/>
</dbReference>
<name>A0A9P3Q9F1_9MYCO</name>
<evidence type="ECO:0000313" key="2">
    <source>
        <dbReference type="EMBL" id="GLD33283.1"/>
    </source>
</evidence>
<dbReference type="AlphaFoldDB" id="A0A9P3Q9F1"/>
<dbReference type="EMBL" id="BRXE01000056">
    <property type="protein sequence ID" value="GLB84627.1"/>
    <property type="molecule type" value="Genomic_DNA"/>
</dbReference>
<proteinExistence type="predicted"/>
<evidence type="ECO:0000313" key="1">
    <source>
        <dbReference type="EMBL" id="GLB84627.1"/>
    </source>
</evidence>
<sequence length="112" mass="11829">MSDRPGSLIDYERSACLCDVGAPDYLAAVCVTNAGDEVLWLVSKTALAGGRAQHGDPSQPHEGLGRLPATMRERIWGDSLRCGRPTSAGQPCRQRVKEPGLACGLHTAKAAT</sequence>
<dbReference type="Proteomes" id="UP001064782">
    <property type="component" value="Unassembled WGS sequence"/>
</dbReference>
<organism evidence="2 3">
    <name type="scientific">Mycobacterium kiyosense</name>
    <dbReference type="NCBI Taxonomy" id="2871094"/>
    <lineage>
        <taxon>Bacteria</taxon>
        <taxon>Bacillati</taxon>
        <taxon>Actinomycetota</taxon>
        <taxon>Actinomycetes</taxon>
        <taxon>Mycobacteriales</taxon>
        <taxon>Mycobacteriaceae</taxon>
        <taxon>Mycobacterium</taxon>
    </lineage>
</organism>
<gene>
    <name evidence="2" type="ORF">Mkiyose1413_51660</name>
    <name evidence="1" type="ORF">SRL2020028_38830</name>
</gene>
<protein>
    <submittedName>
        <fullName evidence="2">Uncharacterized protein</fullName>
    </submittedName>
</protein>
<evidence type="ECO:0000313" key="3">
    <source>
        <dbReference type="Proteomes" id="UP001064782"/>
    </source>
</evidence>